<dbReference type="AlphaFoldDB" id="A0A941J7E0"/>
<name>A0A941J7E0_9BACI</name>
<proteinExistence type="predicted"/>
<reference evidence="2" key="1">
    <citation type="submission" date="2021-04" db="EMBL/GenBank/DDBJ databases">
        <title>Whole genome sequencing of Enterococci isolates from hospitalized patients.</title>
        <authorList>
            <person name="Ogoti B.M."/>
            <person name="Onyambu F.G."/>
        </authorList>
    </citation>
    <scope>NUCLEOTIDE SEQUENCE</scope>
    <source>
        <strain evidence="2">242</strain>
    </source>
</reference>
<gene>
    <name evidence="2" type="ORF">KEH51_20205</name>
</gene>
<feature type="region of interest" description="Disordered" evidence="1">
    <location>
        <begin position="16"/>
        <end position="38"/>
    </location>
</feature>
<dbReference type="Proteomes" id="UP000680045">
    <property type="component" value="Unassembled WGS sequence"/>
</dbReference>
<sequence>MFQKEVPVDWNVRYETPAGKAWPGRPLQASAEEAPDRPRKASVWRQRFTFTMGIVFGSRMPYRKYRNKPIYYL</sequence>
<accession>A0A941J7E0</accession>
<comment type="caution">
    <text evidence="2">The sequence shown here is derived from an EMBL/GenBank/DDBJ whole genome shotgun (WGS) entry which is preliminary data.</text>
</comment>
<organism evidence="2 3">
    <name type="scientific">Peribacillus frigoritolerans</name>
    <dbReference type="NCBI Taxonomy" id="450367"/>
    <lineage>
        <taxon>Bacteria</taxon>
        <taxon>Bacillati</taxon>
        <taxon>Bacillota</taxon>
        <taxon>Bacilli</taxon>
        <taxon>Bacillales</taxon>
        <taxon>Bacillaceae</taxon>
        <taxon>Peribacillus</taxon>
    </lineage>
</organism>
<dbReference type="EMBL" id="JAGTPW010000041">
    <property type="protein sequence ID" value="MBR8645555.1"/>
    <property type="molecule type" value="Genomic_DNA"/>
</dbReference>
<evidence type="ECO:0000256" key="1">
    <source>
        <dbReference type="SAM" id="MobiDB-lite"/>
    </source>
</evidence>
<evidence type="ECO:0000313" key="2">
    <source>
        <dbReference type="EMBL" id="MBR8645555.1"/>
    </source>
</evidence>
<evidence type="ECO:0000313" key="3">
    <source>
        <dbReference type="Proteomes" id="UP000680045"/>
    </source>
</evidence>
<protein>
    <submittedName>
        <fullName evidence="2">Uncharacterized protein</fullName>
    </submittedName>
</protein>